<dbReference type="EMBL" id="BDGJ01000001">
    <property type="protein sequence ID" value="GAW90869.1"/>
    <property type="molecule type" value="Genomic_DNA"/>
</dbReference>
<name>A0A1Z5HMX5_9FIRM</name>
<dbReference type="AlphaFoldDB" id="A0A1Z5HMX5"/>
<dbReference type="InterPro" id="IPR004183">
    <property type="entry name" value="Xdiol_dOase_suB"/>
</dbReference>
<organism evidence="2 3">
    <name type="scientific">Calderihabitans maritimus</name>
    <dbReference type="NCBI Taxonomy" id="1246530"/>
    <lineage>
        <taxon>Bacteria</taxon>
        <taxon>Bacillati</taxon>
        <taxon>Bacillota</taxon>
        <taxon>Clostridia</taxon>
        <taxon>Neomoorellales</taxon>
        <taxon>Calderihabitantaceae</taxon>
        <taxon>Calderihabitans</taxon>
    </lineage>
</organism>
<dbReference type="RefSeq" id="WP_088552486.1">
    <property type="nucleotide sequence ID" value="NZ_BDGJ01000001.1"/>
</dbReference>
<dbReference type="NCBIfam" id="TIGR04336">
    <property type="entry name" value="AmmeMemoSam_B"/>
    <property type="match status" value="1"/>
</dbReference>
<comment type="caution">
    <text evidence="2">The sequence shown here is derived from an EMBL/GenBank/DDBJ whole genome shotgun (WGS) entry which is preliminary data.</text>
</comment>
<dbReference type="SUPFAM" id="SSF143447">
    <property type="entry name" value="AMMECR1-like"/>
    <property type="match status" value="1"/>
</dbReference>
<dbReference type="InterPro" id="IPR023473">
    <property type="entry name" value="AMMECR1"/>
</dbReference>
<proteinExistence type="predicted"/>
<dbReference type="Gene3D" id="3.30.700.20">
    <property type="entry name" value="Hypothetical protein ph0010, domain 1"/>
    <property type="match status" value="1"/>
</dbReference>
<sequence>MGRLVYSCIAPHPPLMVPEVGGRSTEKVQNTIRAMRKVAQRLVDADPQAVVFFTPHGPMFQDAISILTAAKLEGDLGEFGAPQVRFNCTNDLELVDCIIRLSRQRGIPIVSLDDRSARQYQADVRLDHGILVPLYYLKEAGLTVPIVAITMGLLPREDLFAFGVALQEGIKEAGKRVALVASGDLSHRLLPGAPAGYNPKGTEFDEYIKEALEKFDVKAIVQVPENLAESAGECGLRTIIMLLGALDGFQVSSRVYSYEGPYGVGYLVAELIPEQRQGSKKLVERLYEERKNYIAEIRKKESPLVRLARESLENYIRHGRIIEPPTDLSEEMRERAGVFVSIKKHGMLRGCIGTIVPTRENVAEEVIHNAIKAGVEDPRFSPVTLEELPELVYSVDVLKPPEPVSGMEELDPQRYGVIVRSGSKSGLLLPNLEGIDTVEEQVEIAKRKAGIFPGEKFEMERFEVIRHT</sequence>
<dbReference type="InterPro" id="IPR002733">
    <property type="entry name" value="AMMECR1_domain"/>
</dbReference>
<reference evidence="3" key="1">
    <citation type="journal article" date="2017" name="Appl. Environ. Microbiol.">
        <title>Genomic analysis of Calderihabitans maritimus KKC1, a thermophilic hydrogenogenic carboxydotrophic bacterium isolated from marine sediment.</title>
        <authorList>
            <person name="Omae K."/>
            <person name="Yoneda Y."/>
            <person name="Fukuyama Y."/>
            <person name="Yoshida T."/>
            <person name="Sako Y."/>
        </authorList>
    </citation>
    <scope>NUCLEOTIDE SEQUENCE [LARGE SCALE GENOMIC DNA]</scope>
    <source>
        <strain evidence="3">KKC1</strain>
    </source>
</reference>
<dbReference type="SUPFAM" id="SSF53213">
    <property type="entry name" value="LigB-like"/>
    <property type="match status" value="1"/>
</dbReference>
<accession>A0A1Z5HMX5</accession>
<dbReference type="Gene3D" id="3.40.830.10">
    <property type="entry name" value="LigB-like"/>
    <property type="match status" value="1"/>
</dbReference>
<dbReference type="Pfam" id="PF01871">
    <property type="entry name" value="AMMECR1"/>
    <property type="match status" value="1"/>
</dbReference>
<dbReference type="NCBIfam" id="TIGR04335">
    <property type="entry name" value="AmmeMemoSam_A"/>
    <property type="match status" value="1"/>
</dbReference>
<evidence type="ECO:0000313" key="3">
    <source>
        <dbReference type="Proteomes" id="UP000197032"/>
    </source>
</evidence>
<evidence type="ECO:0000259" key="1">
    <source>
        <dbReference type="PROSITE" id="PS51112"/>
    </source>
</evidence>
<dbReference type="NCBIfam" id="TIGR00296">
    <property type="entry name" value="TIGR00296 family protein"/>
    <property type="match status" value="1"/>
</dbReference>
<dbReference type="InterPro" id="IPR027485">
    <property type="entry name" value="AMMECR1_N"/>
</dbReference>
<dbReference type="PANTHER" id="PTHR13016:SF0">
    <property type="entry name" value="AMME SYNDROME CANDIDATE GENE 1 PROTEIN"/>
    <property type="match status" value="1"/>
</dbReference>
<dbReference type="PROSITE" id="PS51112">
    <property type="entry name" value="AMMECR1"/>
    <property type="match status" value="1"/>
</dbReference>
<dbReference type="GO" id="GO:0016702">
    <property type="term" value="F:oxidoreductase activity, acting on single donors with incorporation of molecular oxygen, incorporation of two atoms of oxygen"/>
    <property type="evidence" value="ECO:0007669"/>
    <property type="project" value="UniProtKB-ARBA"/>
</dbReference>
<gene>
    <name evidence="2" type="ORF">KKC1_00310</name>
</gene>
<dbReference type="CDD" id="cd07951">
    <property type="entry name" value="ED_3B_N_AMMECR1"/>
    <property type="match status" value="1"/>
</dbReference>
<dbReference type="InterPro" id="IPR027623">
    <property type="entry name" value="AmmeMemoSam_A"/>
</dbReference>
<dbReference type="InterPro" id="IPR036071">
    <property type="entry name" value="AMMECR1_dom_sf"/>
</dbReference>
<dbReference type="Pfam" id="PF02900">
    <property type="entry name" value="LigB"/>
    <property type="match status" value="1"/>
</dbReference>
<dbReference type="OrthoDB" id="159752at2"/>
<keyword evidence="3" id="KW-1185">Reference proteome</keyword>
<protein>
    <submittedName>
        <fullName evidence="2">AMMECR1 domain-containing protein</fullName>
    </submittedName>
</protein>
<feature type="domain" description="AMMECR1" evidence="1">
    <location>
        <begin position="299"/>
        <end position="468"/>
    </location>
</feature>
<dbReference type="PANTHER" id="PTHR13016">
    <property type="entry name" value="AMMECR1 HOMOLOG"/>
    <property type="match status" value="1"/>
</dbReference>
<dbReference type="Proteomes" id="UP000197032">
    <property type="component" value="Unassembled WGS sequence"/>
</dbReference>
<evidence type="ECO:0000313" key="2">
    <source>
        <dbReference type="EMBL" id="GAW90869.1"/>
    </source>
</evidence>
<dbReference type="GO" id="GO:0008198">
    <property type="term" value="F:ferrous iron binding"/>
    <property type="evidence" value="ECO:0007669"/>
    <property type="project" value="InterPro"/>
</dbReference>